<dbReference type="InterPro" id="IPR019775">
    <property type="entry name" value="WD40_repeat_CS"/>
</dbReference>
<name>T2M4Q8_HYDVU</name>
<evidence type="ECO:0000256" key="3">
    <source>
        <dbReference type="ARBA" id="ARBA00022737"/>
    </source>
</evidence>
<dbReference type="SUPFAM" id="SSF50978">
    <property type="entry name" value="WD40 repeat-like"/>
    <property type="match status" value="1"/>
</dbReference>
<dbReference type="Pfam" id="PF23798">
    <property type="entry name" value="Beta-prop_SPT8"/>
    <property type="match status" value="1"/>
</dbReference>
<keyword evidence="4" id="KW-0833">Ubl conjugation pathway</keyword>
<evidence type="ECO:0000259" key="7">
    <source>
        <dbReference type="Pfam" id="PF23798"/>
    </source>
</evidence>
<dbReference type="PROSITE" id="PS50082">
    <property type="entry name" value="WD_REPEATS_2"/>
    <property type="match status" value="2"/>
</dbReference>
<dbReference type="PROSITE" id="PS50294">
    <property type="entry name" value="WD_REPEATS_REGION"/>
    <property type="match status" value="2"/>
</dbReference>
<dbReference type="PROSITE" id="PS00678">
    <property type="entry name" value="WD_REPEATS_1"/>
    <property type="match status" value="1"/>
</dbReference>
<dbReference type="GO" id="GO:0030674">
    <property type="term" value="F:protein-macromolecule adaptor activity"/>
    <property type="evidence" value="ECO:0007669"/>
    <property type="project" value="TreeGrafter"/>
</dbReference>
<evidence type="ECO:0000256" key="2">
    <source>
        <dbReference type="ARBA" id="ARBA00022574"/>
    </source>
</evidence>
<gene>
    <name evidence="8" type="primary">DTL</name>
</gene>
<dbReference type="EMBL" id="HAAD01000673">
    <property type="protein sequence ID" value="CDG66905.1"/>
    <property type="molecule type" value="mRNA"/>
</dbReference>
<evidence type="ECO:0000256" key="1">
    <source>
        <dbReference type="ARBA" id="ARBA00004906"/>
    </source>
</evidence>
<accession>T2M4Q8</accession>
<evidence type="ECO:0000313" key="8">
    <source>
        <dbReference type="EMBL" id="CDG66905.1"/>
    </source>
</evidence>
<dbReference type="SMART" id="SM00320">
    <property type="entry name" value="WD40"/>
    <property type="match status" value="5"/>
</dbReference>
<comment type="pathway">
    <text evidence="1">Protein modification; protein ubiquitination.</text>
</comment>
<evidence type="ECO:0000256" key="5">
    <source>
        <dbReference type="ARBA" id="ARBA00038344"/>
    </source>
</evidence>
<dbReference type="OrthoDB" id="2096344at2759"/>
<keyword evidence="3" id="KW-0677">Repeat</keyword>
<sequence>MPSDINFVLRRSYVPFITYQTKVFAANRLVENLSSCLDDEYHIEGEMGMPLPPFVAKFSDELLYGNMLGVADEDGHVKLIDSRKTKNSSLVKEWSAHSNAVFDIAWVNNDTKMATASGDQTARVWDIEKSETTAIFRGHTCSLKSVAVQPNSSAVFLTGARDGNIMSWDTRCYMKNGFYNPVNTITNAHCIQQNFQLPVKQRKSRRNSMYNSTDLKTSVTAALFQNENIIISSGACDGALKYWDIRKVYTVHKGEPVAYHVIQFPGKSHRKHGYTSLVLNSTSSRLYAVCTNDVVYEYSTSNMSSTPLSIYEGLQSSSFYVKAALSPDDGFLLCGSNDCQAYIWKTNSSDKQPWVLKGHLGEVTSVTWSPNLGDKLTSKNCFRRLFQDSSKIQITGTCEKKESQPVVTLDDILPRPVSLENKTLLKSCSLLPSCLPLHISSNQKLYASWTFDQRCSIFEKMKSKLLEESHFTSMTPKTPTLNNTSATNQYFTPMLNNVESATNQYFTPKASRMTSCTPFLKLSTPNSLMTKARSLPATCNIESSVLKTTCSSLETWLKSINTNMRLVSDIDSKNCESTKEVLSNSSQNTISNLTSNCTNLSGFKEGINKTNVKYKKLDINRVNRRDVLSLNIAELFLSGKRKRQPDGTAQCLKQCKRDKENITSESSSSISRDDNRVLVPRIKDLLDHAEDSSQI</sequence>
<dbReference type="AlphaFoldDB" id="T2M4Q8"/>
<feature type="repeat" description="WD" evidence="6">
    <location>
        <begin position="94"/>
        <end position="135"/>
    </location>
</feature>
<dbReference type="InterPro" id="IPR015943">
    <property type="entry name" value="WD40/YVTN_repeat-like_dom_sf"/>
</dbReference>
<evidence type="ECO:0000256" key="6">
    <source>
        <dbReference type="PROSITE-ProRule" id="PRU00221"/>
    </source>
</evidence>
<dbReference type="InterPro" id="IPR020472">
    <property type="entry name" value="WD40_PAC1"/>
</dbReference>
<keyword evidence="2 6" id="KW-0853">WD repeat</keyword>
<dbReference type="PANTHER" id="PTHR22852">
    <property type="entry name" value="LETHAL 2 DENTICLELESS PROTEIN RETINOIC ACID-REGULATED NUCLEAR MATRIX-ASSOCIATED PROTEIN"/>
    <property type="match status" value="1"/>
</dbReference>
<dbReference type="InterPro" id="IPR057544">
    <property type="entry name" value="Beta-prop_SPT8"/>
</dbReference>
<dbReference type="InterPro" id="IPR051865">
    <property type="entry name" value="WD-repeat_CDT2_adapter"/>
</dbReference>
<dbReference type="GO" id="GO:0005634">
    <property type="term" value="C:nucleus"/>
    <property type="evidence" value="ECO:0007669"/>
    <property type="project" value="TreeGrafter"/>
</dbReference>
<dbReference type="GO" id="GO:0043161">
    <property type="term" value="P:proteasome-mediated ubiquitin-dependent protein catabolic process"/>
    <property type="evidence" value="ECO:0007669"/>
    <property type="project" value="TreeGrafter"/>
</dbReference>
<comment type="similarity">
    <text evidence="5">Belongs to the WD repeat cdt2 family.</text>
</comment>
<dbReference type="PRINTS" id="PR00320">
    <property type="entry name" value="GPROTEINBRPT"/>
</dbReference>
<proteinExistence type="evidence at transcript level"/>
<protein>
    <submittedName>
        <fullName evidence="8">Denticleless protein homolog</fullName>
    </submittedName>
</protein>
<evidence type="ECO:0000256" key="4">
    <source>
        <dbReference type="ARBA" id="ARBA00022786"/>
    </source>
</evidence>
<reference evidence="8" key="1">
    <citation type="journal article" date="2013" name="Genome Biol. Evol.">
        <title>Punctuated emergences of genetic and phenotypic innovations in eumetazoan, bilaterian, euteleostome, and hominidae ancestors.</title>
        <authorList>
            <person name="Wenger Y."/>
            <person name="Galliot B."/>
        </authorList>
    </citation>
    <scope>NUCLEOTIDE SEQUENCE</scope>
    <source>
        <tissue evidence="8">Whole animals</tissue>
    </source>
</reference>
<feature type="domain" description="Transcription factor spt8 beta-propeller" evidence="7">
    <location>
        <begin position="88"/>
        <end position="366"/>
    </location>
</feature>
<dbReference type="PANTHER" id="PTHR22852:SF0">
    <property type="entry name" value="DENTICLELESS PROTEIN HOMOLOG"/>
    <property type="match status" value="1"/>
</dbReference>
<dbReference type="Gene3D" id="2.130.10.10">
    <property type="entry name" value="YVTN repeat-like/Quinoprotein amine dehydrogenase"/>
    <property type="match status" value="2"/>
</dbReference>
<feature type="repeat" description="WD" evidence="6">
    <location>
        <begin position="136"/>
        <end position="171"/>
    </location>
</feature>
<dbReference type="InterPro" id="IPR036322">
    <property type="entry name" value="WD40_repeat_dom_sf"/>
</dbReference>
<organism evidence="8">
    <name type="scientific">Hydra vulgaris</name>
    <name type="common">Hydra</name>
    <name type="synonym">Hydra attenuata</name>
    <dbReference type="NCBI Taxonomy" id="6087"/>
    <lineage>
        <taxon>Eukaryota</taxon>
        <taxon>Metazoa</taxon>
        <taxon>Cnidaria</taxon>
        <taxon>Hydrozoa</taxon>
        <taxon>Hydroidolina</taxon>
        <taxon>Anthoathecata</taxon>
        <taxon>Aplanulata</taxon>
        <taxon>Hydridae</taxon>
        <taxon>Hydra</taxon>
    </lineage>
</organism>
<dbReference type="InterPro" id="IPR001680">
    <property type="entry name" value="WD40_rpt"/>
</dbReference>